<evidence type="ECO:0000256" key="1">
    <source>
        <dbReference type="ARBA" id="ARBA00022801"/>
    </source>
</evidence>
<reference evidence="3 4" key="1">
    <citation type="journal article" date="2016" name="Sci. Rep.">
        <title>The genome sequence of the outbreeding globe artichoke constructed de novo incorporating a phase-aware low-pass sequencing strategy of F1 progeny.</title>
        <authorList>
            <person name="Scaglione D."/>
            <person name="Reyes-Chin-Wo S."/>
            <person name="Acquadro A."/>
            <person name="Froenicke L."/>
            <person name="Portis E."/>
            <person name="Beitel C."/>
            <person name="Tirone M."/>
            <person name="Mauro R."/>
            <person name="Lo Monaco A."/>
            <person name="Mauromicale G."/>
            <person name="Faccioli P."/>
            <person name="Cattivelli L."/>
            <person name="Rieseberg L."/>
            <person name="Michelmore R."/>
            <person name="Lanteri S."/>
        </authorList>
    </citation>
    <scope>NUCLEOTIDE SEQUENCE [LARGE SCALE GENOMIC DNA]</scope>
    <source>
        <strain evidence="3">2C</strain>
    </source>
</reference>
<feature type="domain" description="AB hydrolase-1" evidence="2">
    <location>
        <begin position="22"/>
        <end position="257"/>
    </location>
</feature>
<name>A0A103YJ10_CYNCS</name>
<dbReference type="GO" id="GO:0009696">
    <property type="term" value="P:salicylic acid metabolic process"/>
    <property type="evidence" value="ECO:0007669"/>
    <property type="project" value="TreeGrafter"/>
</dbReference>
<dbReference type="Gene3D" id="3.40.50.1820">
    <property type="entry name" value="alpha/beta hydrolase"/>
    <property type="match status" value="1"/>
</dbReference>
<gene>
    <name evidence="3" type="ORF">Ccrd_011568</name>
</gene>
<evidence type="ECO:0000259" key="2">
    <source>
        <dbReference type="Pfam" id="PF12697"/>
    </source>
</evidence>
<dbReference type="Proteomes" id="UP000243975">
    <property type="component" value="Unassembled WGS sequence"/>
</dbReference>
<dbReference type="STRING" id="59895.A0A103YJ10"/>
<protein>
    <recommendedName>
        <fullName evidence="2">AB hydrolase-1 domain-containing protein</fullName>
    </recommendedName>
</protein>
<organism evidence="3 4">
    <name type="scientific">Cynara cardunculus var. scolymus</name>
    <name type="common">Globe artichoke</name>
    <name type="synonym">Cynara scolymus</name>
    <dbReference type="NCBI Taxonomy" id="59895"/>
    <lineage>
        <taxon>Eukaryota</taxon>
        <taxon>Viridiplantae</taxon>
        <taxon>Streptophyta</taxon>
        <taxon>Embryophyta</taxon>
        <taxon>Tracheophyta</taxon>
        <taxon>Spermatophyta</taxon>
        <taxon>Magnoliopsida</taxon>
        <taxon>eudicotyledons</taxon>
        <taxon>Gunneridae</taxon>
        <taxon>Pentapetalae</taxon>
        <taxon>asterids</taxon>
        <taxon>campanulids</taxon>
        <taxon>Asterales</taxon>
        <taxon>Asteraceae</taxon>
        <taxon>Carduoideae</taxon>
        <taxon>Cardueae</taxon>
        <taxon>Carduinae</taxon>
        <taxon>Cynara</taxon>
    </lineage>
</organism>
<dbReference type="Gramene" id="KVI10040">
    <property type="protein sequence ID" value="KVI10040"/>
    <property type="gene ID" value="Ccrd_011568"/>
</dbReference>
<comment type="caution">
    <text evidence="3">The sequence shown here is derived from an EMBL/GenBank/DDBJ whole genome shotgun (WGS) entry which is preliminary data.</text>
</comment>
<evidence type="ECO:0000313" key="4">
    <source>
        <dbReference type="Proteomes" id="UP000243975"/>
    </source>
</evidence>
<dbReference type="GO" id="GO:0080032">
    <property type="term" value="F:methyl jasmonate esterase activity"/>
    <property type="evidence" value="ECO:0007669"/>
    <property type="project" value="TreeGrafter"/>
</dbReference>
<dbReference type="InterPro" id="IPR000073">
    <property type="entry name" value="AB_hydrolase_1"/>
</dbReference>
<dbReference type="InterPro" id="IPR045889">
    <property type="entry name" value="MES/HNL"/>
</dbReference>
<sequence length="276" mass="30683">MADKLNEQDAETQLKKKKKLHFVFIHGISGGSWCWYKIKCLLYNSGYAVTCIDLKSAGIDLSDPNETLSFDDYNKPLIDFLASLPDHEKVVLVGHSAGGLSVTDASSKFPNKISLAVYVAATMLKNGFLTEQDIKDGVPDLSEFGSVYDMEFGLGPDQPPTSAIIKKELQRKLVYHMSPPEDFTLAAMLLRPGPIYAIQSARFKEGNEGVDKVPRVYIKTMYDKVMKPEQQDKMIAKWAPSDVYVLESDHSPNFSNPFILCGLLVRAAISFGHTHT</sequence>
<dbReference type="GO" id="GO:0080031">
    <property type="term" value="F:methyl salicylate esterase activity"/>
    <property type="evidence" value="ECO:0007669"/>
    <property type="project" value="TreeGrafter"/>
</dbReference>
<dbReference type="SUPFAM" id="SSF53474">
    <property type="entry name" value="alpha/beta-Hydrolases"/>
    <property type="match status" value="1"/>
</dbReference>
<dbReference type="GO" id="GO:0080030">
    <property type="term" value="F:methyl indole-3-acetate esterase activity"/>
    <property type="evidence" value="ECO:0007669"/>
    <property type="project" value="TreeGrafter"/>
</dbReference>
<dbReference type="FunFam" id="3.40.50.1820:FF:000025">
    <property type="entry name" value="putative methylesterase 11, chloroplastic"/>
    <property type="match status" value="1"/>
</dbReference>
<proteinExistence type="predicted"/>
<accession>A0A103YJ10</accession>
<dbReference type="OrthoDB" id="1263307at2759"/>
<dbReference type="AlphaFoldDB" id="A0A103YJ10"/>
<dbReference type="Pfam" id="PF12697">
    <property type="entry name" value="Abhydrolase_6"/>
    <property type="match status" value="1"/>
</dbReference>
<dbReference type="PANTHER" id="PTHR10992">
    <property type="entry name" value="METHYLESTERASE FAMILY MEMBER"/>
    <property type="match status" value="1"/>
</dbReference>
<dbReference type="PANTHER" id="PTHR10992:SF1032">
    <property type="entry name" value="METHYLESTERASE 17"/>
    <property type="match status" value="1"/>
</dbReference>
<dbReference type="EMBL" id="LEKV01001031">
    <property type="protein sequence ID" value="KVI10040.1"/>
    <property type="molecule type" value="Genomic_DNA"/>
</dbReference>
<dbReference type="InterPro" id="IPR029058">
    <property type="entry name" value="AB_hydrolase_fold"/>
</dbReference>
<evidence type="ECO:0000313" key="3">
    <source>
        <dbReference type="EMBL" id="KVI10040.1"/>
    </source>
</evidence>
<keyword evidence="4" id="KW-1185">Reference proteome</keyword>
<keyword evidence="1" id="KW-0378">Hydrolase</keyword>
<dbReference type="OMA" id="ACHKFAK"/>
<dbReference type="GO" id="GO:0009694">
    <property type="term" value="P:jasmonic acid metabolic process"/>
    <property type="evidence" value="ECO:0007669"/>
    <property type="project" value="TreeGrafter"/>
</dbReference>